<dbReference type="PANTHER" id="PTHR46517">
    <property type="entry name" value="FRUCTOSE-2,6-BISPHOSPHATASE TIGAR"/>
    <property type="match status" value="1"/>
</dbReference>
<dbReference type="InterPro" id="IPR001345">
    <property type="entry name" value="PG/BPGM_mutase_AS"/>
</dbReference>
<evidence type="ECO:0000256" key="1">
    <source>
        <dbReference type="ARBA" id="ARBA00022801"/>
    </source>
</evidence>
<dbReference type="InterPro" id="IPR029033">
    <property type="entry name" value="His_PPase_superfam"/>
</dbReference>
<protein>
    <submittedName>
        <fullName evidence="2">Histidine phosphatase family protein</fullName>
        <ecNumber evidence="2">3.1.3.-</ecNumber>
    </submittedName>
</protein>
<gene>
    <name evidence="2" type="ORF">P8V03_11475</name>
</gene>
<reference evidence="2 3" key="1">
    <citation type="submission" date="2023-04" db="EMBL/GenBank/DDBJ databases">
        <title>Clostridium tannerae sp. nov., isolated from the fecal material of an alpaca.</title>
        <authorList>
            <person name="Miller S."/>
            <person name="Hendry M."/>
            <person name="King J."/>
            <person name="Sankaranarayanan K."/>
            <person name="Lawson P.A."/>
        </authorList>
    </citation>
    <scope>NUCLEOTIDE SEQUENCE [LARGE SCALE GENOMIC DNA]</scope>
    <source>
        <strain evidence="2 3">A1-XYC3</strain>
    </source>
</reference>
<dbReference type="PANTHER" id="PTHR46517:SF1">
    <property type="entry name" value="FRUCTOSE-2,6-BISPHOSPHATASE TIGAR"/>
    <property type="match status" value="1"/>
</dbReference>
<keyword evidence="1 2" id="KW-0378">Hydrolase</keyword>
<dbReference type="CDD" id="cd07067">
    <property type="entry name" value="HP_PGM_like"/>
    <property type="match status" value="1"/>
</dbReference>
<comment type="caution">
    <text evidence="2">The sequence shown here is derived from an EMBL/GenBank/DDBJ whole genome shotgun (WGS) entry which is preliminary data.</text>
</comment>
<dbReference type="InterPro" id="IPR013078">
    <property type="entry name" value="His_Pase_superF_clade-1"/>
</dbReference>
<sequence length="238" mass="26743">MSSNKGRVILYVMRHGQTILNKAERTQGWCDGVLTAEGIEVAINVGLGLSDIKFKSAYSSDLGRAVKTARIVIKENIASANLELKELEGLREVYFGKYEGELEKVKFNDILNFLNVSSYEEAKEKYDFQREYVNSCAALDETKEAENYDTAIKRVMKSLEDICLENSNDNGGNVLIVGHGGIIRLIIDYIDKNFNLRNLDNSSISKIIYEDGNFKVESVNDNSFCEKGKAMKIAIKQQ</sequence>
<dbReference type="SMART" id="SM00855">
    <property type="entry name" value="PGAM"/>
    <property type="match status" value="1"/>
</dbReference>
<dbReference type="PROSITE" id="PS00175">
    <property type="entry name" value="PG_MUTASE"/>
    <property type="match status" value="1"/>
</dbReference>
<dbReference type="EC" id="3.1.3.-" evidence="2"/>
<dbReference type="RefSeq" id="WP_318798218.1">
    <property type="nucleotide sequence ID" value="NZ_JARUJP010000012.1"/>
</dbReference>
<dbReference type="Pfam" id="PF00300">
    <property type="entry name" value="His_Phos_1"/>
    <property type="match status" value="1"/>
</dbReference>
<keyword evidence="3" id="KW-1185">Reference proteome</keyword>
<accession>A0ABU4JUH9</accession>
<organism evidence="2 3">
    <name type="scientific">Clostridium tanneri</name>
    <dbReference type="NCBI Taxonomy" id="3037988"/>
    <lineage>
        <taxon>Bacteria</taxon>
        <taxon>Bacillati</taxon>
        <taxon>Bacillota</taxon>
        <taxon>Clostridia</taxon>
        <taxon>Eubacteriales</taxon>
        <taxon>Clostridiaceae</taxon>
        <taxon>Clostridium</taxon>
    </lineage>
</organism>
<evidence type="ECO:0000313" key="2">
    <source>
        <dbReference type="EMBL" id="MDW8801766.1"/>
    </source>
</evidence>
<evidence type="ECO:0000313" key="3">
    <source>
        <dbReference type="Proteomes" id="UP001281656"/>
    </source>
</evidence>
<proteinExistence type="predicted"/>
<dbReference type="InterPro" id="IPR051695">
    <property type="entry name" value="Phosphoglycerate_Mutase"/>
</dbReference>
<dbReference type="EMBL" id="JARUJP010000012">
    <property type="protein sequence ID" value="MDW8801766.1"/>
    <property type="molecule type" value="Genomic_DNA"/>
</dbReference>
<dbReference type="GO" id="GO:0016787">
    <property type="term" value="F:hydrolase activity"/>
    <property type="evidence" value="ECO:0007669"/>
    <property type="project" value="UniProtKB-KW"/>
</dbReference>
<dbReference type="Gene3D" id="3.40.50.1240">
    <property type="entry name" value="Phosphoglycerate mutase-like"/>
    <property type="match status" value="1"/>
</dbReference>
<name>A0ABU4JUH9_9CLOT</name>
<dbReference type="SUPFAM" id="SSF53254">
    <property type="entry name" value="Phosphoglycerate mutase-like"/>
    <property type="match status" value="1"/>
</dbReference>
<dbReference type="Proteomes" id="UP001281656">
    <property type="component" value="Unassembled WGS sequence"/>
</dbReference>